<proteinExistence type="predicted"/>
<organism evidence="1">
    <name type="scientific">marine sediment metagenome</name>
    <dbReference type="NCBI Taxonomy" id="412755"/>
    <lineage>
        <taxon>unclassified sequences</taxon>
        <taxon>metagenomes</taxon>
        <taxon>ecological metagenomes</taxon>
    </lineage>
</organism>
<name>A0A0F9QJD0_9ZZZZ</name>
<accession>A0A0F9QJD0</accession>
<gene>
    <name evidence="1" type="ORF">LCGC14_1087730</name>
</gene>
<protein>
    <submittedName>
        <fullName evidence="1">Uncharacterized protein</fullName>
    </submittedName>
</protein>
<dbReference type="AlphaFoldDB" id="A0A0F9QJD0"/>
<dbReference type="EMBL" id="LAZR01004810">
    <property type="protein sequence ID" value="KKN05403.1"/>
    <property type="molecule type" value="Genomic_DNA"/>
</dbReference>
<reference evidence="1" key="1">
    <citation type="journal article" date="2015" name="Nature">
        <title>Complex archaea that bridge the gap between prokaryotes and eukaryotes.</title>
        <authorList>
            <person name="Spang A."/>
            <person name="Saw J.H."/>
            <person name="Jorgensen S.L."/>
            <person name="Zaremba-Niedzwiedzka K."/>
            <person name="Martijn J."/>
            <person name="Lind A.E."/>
            <person name="van Eijk R."/>
            <person name="Schleper C."/>
            <person name="Guy L."/>
            <person name="Ettema T.J."/>
        </authorList>
    </citation>
    <scope>NUCLEOTIDE SEQUENCE</scope>
</reference>
<evidence type="ECO:0000313" key="1">
    <source>
        <dbReference type="EMBL" id="KKN05403.1"/>
    </source>
</evidence>
<comment type="caution">
    <text evidence="1">The sequence shown here is derived from an EMBL/GenBank/DDBJ whole genome shotgun (WGS) entry which is preliminary data.</text>
</comment>
<sequence>MLYEYYCPGCERKGERNTLIAERHNQVCECGTPLKKLIHRVAVQIFKPYMDDMMDVKPVYIESEKQKKQELEKRGLQPRE</sequence>